<dbReference type="EMBL" id="FMJY01000006">
    <property type="protein sequence ID" value="SCO86515.1"/>
    <property type="molecule type" value="Genomic_DNA"/>
</dbReference>
<protein>
    <submittedName>
        <fullName evidence="2">Uncharacterized protein</fullName>
    </submittedName>
</protein>
<dbReference type="Proteomes" id="UP000219369">
    <property type="component" value="Unassembled WGS sequence"/>
</dbReference>
<name>A0A2H3TFT9_FUSOX</name>
<evidence type="ECO:0000313" key="3">
    <source>
        <dbReference type="Proteomes" id="UP000219369"/>
    </source>
</evidence>
<reference evidence="3" key="1">
    <citation type="submission" date="2016-09" db="EMBL/GenBank/DDBJ databases">
        <authorList>
            <person name="Guldener U."/>
        </authorList>
    </citation>
    <scope>NUCLEOTIDE SEQUENCE [LARGE SCALE GENOMIC DNA]</scope>
    <source>
        <strain evidence="3">V64-1</strain>
    </source>
</reference>
<proteinExistence type="predicted"/>
<sequence>MTGPRQTRGYMHRAADTVSASIKGRDSYESPAHPLGGPLRTVSVKKDDGNNNRERRISSDTMDQSFQSAAKLLDREQGYRRLHQ</sequence>
<evidence type="ECO:0000313" key="2">
    <source>
        <dbReference type="EMBL" id="SCO86515.1"/>
    </source>
</evidence>
<evidence type="ECO:0000256" key="1">
    <source>
        <dbReference type="SAM" id="MobiDB-lite"/>
    </source>
</evidence>
<accession>A0A2H3TFT9</accession>
<organism evidence="2 3">
    <name type="scientific">Fusarium oxysporum</name>
    <name type="common">Fusarium vascular wilt</name>
    <dbReference type="NCBI Taxonomy" id="5507"/>
    <lineage>
        <taxon>Eukaryota</taxon>
        <taxon>Fungi</taxon>
        <taxon>Dikarya</taxon>
        <taxon>Ascomycota</taxon>
        <taxon>Pezizomycotina</taxon>
        <taxon>Sordariomycetes</taxon>
        <taxon>Hypocreomycetidae</taxon>
        <taxon>Hypocreales</taxon>
        <taxon>Nectriaceae</taxon>
        <taxon>Fusarium</taxon>
        <taxon>Fusarium oxysporum species complex</taxon>
    </lineage>
</organism>
<dbReference type="AlphaFoldDB" id="A0A2H3TFT9"/>
<feature type="compositionally biased region" description="Basic and acidic residues" evidence="1">
    <location>
        <begin position="44"/>
        <end position="58"/>
    </location>
</feature>
<feature type="region of interest" description="Disordered" evidence="1">
    <location>
        <begin position="24"/>
        <end position="65"/>
    </location>
</feature>
<gene>
    <name evidence="2" type="ORF">FRV6_10642</name>
</gene>